<dbReference type="EMBL" id="JAGIZQ010000004">
    <property type="protein sequence ID" value="KAH6631950.1"/>
    <property type="molecule type" value="Genomic_DNA"/>
</dbReference>
<name>A0ACB7P931_9PEZI</name>
<protein>
    <submittedName>
        <fullName evidence="1">Uncharacterized protein</fullName>
    </submittedName>
</protein>
<organism evidence="1 2">
    <name type="scientific">Chaetomium tenue</name>
    <dbReference type="NCBI Taxonomy" id="1854479"/>
    <lineage>
        <taxon>Eukaryota</taxon>
        <taxon>Fungi</taxon>
        <taxon>Dikarya</taxon>
        <taxon>Ascomycota</taxon>
        <taxon>Pezizomycotina</taxon>
        <taxon>Sordariomycetes</taxon>
        <taxon>Sordariomycetidae</taxon>
        <taxon>Sordariales</taxon>
        <taxon>Chaetomiaceae</taxon>
        <taxon>Chaetomium</taxon>
    </lineage>
</organism>
<reference evidence="1 2" key="1">
    <citation type="journal article" date="2021" name="Nat. Commun.">
        <title>Genetic determinants of endophytism in the Arabidopsis root mycobiome.</title>
        <authorList>
            <person name="Mesny F."/>
            <person name="Miyauchi S."/>
            <person name="Thiergart T."/>
            <person name="Pickel B."/>
            <person name="Atanasova L."/>
            <person name="Karlsson M."/>
            <person name="Huettel B."/>
            <person name="Barry K.W."/>
            <person name="Haridas S."/>
            <person name="Chen C."/>
            <person name="Bauer D."/>
            <person name="Andreopoulos W."/>
            <person name="Pangilinan J."/>
            <person name="LaButti K."/>
            <person name="Riley R."/>
            <person name="Lipzen A."/>
            <person name="Clum A."/>
            <person name="Drula E."/>
            <person name="Henrissat B."/>
            <person name="Kohler A."/>
            <person name="Grigoriev I.V."/>
            <person name="Martin F.M."/>
            <person name="Hacquard S."/>
        </authorList>
    </citation>
    <scope>NUCLEOTIDE SEQUENCE [LARGE SCALE GENOMIC DNA]</scope>
    <source>
        <strain evidence="1 2">MPI-SDFR-AT-0079</strain>
    </source>
</reference>
<dbReference type="Proteomes" id="UP000724584">
    <property type="component" value="Unassembled WGS sequence"/>
</dbReference>
<evidence type="ECO:0000313" key="1">
    <source>
        <dbReference type="EMBL" id="KAH6631950.1"/>
    </source>
</evidence>
<evidence type="ECO:0000313" key="2">
    <source>
        <dbReference type="Proteomes" id="UP000724584"/>
    </source>
</evidence>
<comment type="caution">
    <text evidence="1">The sequence shown here is derived from an EMBL/GenBank/DDBJ whole genome shotgun (WGS) entry which is preliminary data.</text>
</comment>
<sequence length="174" mass="18607">MAADAHKHSVCPGGSKLRQGSSVRGFVVVESRPGGAIHSSAVVLTQTTHNPQPATRNPFLQSRYAGGVTLGRLFLFLSLLYFLLAIMGLSIGADLGGYRNSVVVLEAFFGVGSSWTWGSFGAFAYRFPDTSSYMGARLVSFGDHHDHSHGKGGRGVHRAKGARRRGGHKQGWPP</sequence>
<proteinExistence type="predicted"/>
<gene>
    <name evidence="1" type="ORF">F5144DRAFT_572622</name>
</gene>
<keyword evidence="2" id="KW-1185">Reference proteome</keyword>
<accession>A0ACB7P931</accession>